<dbReference type="InterPro" id="IPR008007">
    <property type="entry name" value="Peptidase_M42"/>
</dbReference>
<evidence type="ECO:0000313" key="3">
    <source>
        <dbReference type="EMBL" id="RZH97401.1"/>
    </source>
</evidence>
<name>A0A4Q7CI72_9STAP</name>
<dbReference type="EMBL" id="RQTE01000752">
    <property type="protein sequence ID" value="RZH97401.1"/>
    <property type="molecule type" value="Genomic_DNA"/>
</dbReference>
<evidence type="ECO:0000256" key="1">
    <source>
        <dbReference type="ARBA" id="ARBA00022723"/>
    </source>
</evidence>
<protein>
    <submittedName>
        <fullName evidence="3">Peptidase M28</fullName>
    </submittedName>
</protein>
<dbReference type="PANTHER" id="PTHR32481">
    <property type="entry name" value="AMINOPEPTIDASE"/>
    <property type="match status" value="1"/>
</dbReference>
<proteinExistence type="predicted"/>
<keyword evidence="2" id="KW-0378">Hydrolase</keyword>
<accession>A0A4Q7CI72</accession>
<evidence type="ECO:0000256" key="2">
    <source>
        <dbReference type="ARBA" id="ARBA00022801"/>
    </source>
</evidence>
<keyword evidence="1" id="KW-0479">Metal-binding</keyword>
<dbReference type="Proteomes" id="UP000293854">
    <property type="component" value="Unassembled WGS sequence"/>
</dbReference>
<dbReference type="SUPFAM" id="SSF53187">
    <property type="entry name" value="Zn-dependent exopeptidases"/>
    <property type="match status" value="1"/>
</dbReference>
<feature type="non-terminal residue" evidence="3">
    <location>
        <position position="92"/>
    </location>
</feature>
<gene>
    <name evidence="3" type="ORF">EIG99_15005</name>
</gene>
<dbReference type="AlphaFoldDB" id="A0A4Q7CI72"/>
<reference evidence="3 4" key="1">
    <citation type="submission" date="2018-11" db="EMBL/GenBank/DDBJ databases">
        <title>Genomic profiling of Staphylococcus species from a Poultry farm system in KwaZulu-Natal, South Africa.</title>
        <authorList>
            <person name="Amoako D.G."/>
            <person name="Somboro A.M."/>
            <person name="Abia A.L.K."/>
            <person name="Bester L.A."/>
            <person name="Essack S.Y."/>
        </authorList>
    </citation>
    <scope>NUCLEOTIDE SEQUENCE [LARGE SCALE GENOMIC DNA]</scope>
    <source>
        <strain evidence="3 4">SA11</strain>
    </source>
</reference>
<organism evidence="3 4">
    <name type="scientific">Staphylococcus condimenti</name>
    <dbReference type="NCBI Taxonomy" id="70255"/>
    <lineage>
        <taxon>Bacteria</taxon>
        <taxon>Bacillati</taxon>
        <taxon>Bacillota</taxon>
        <taxon>Bacilli</taxon>
        <taxon>Bacillales</taxon>
        <taxon>Staphylococcaceae</taxon>
        <taxon>Staphylococcus</taxon>
    </lineage>
</organism>
<dbReference type="InterPro" id="IPR051464">
    <property type="entry name" value="Peptidase_M42_aminopept"/>
</dbReference>
<dbReference type="PANTHER" id="PTHR32481:SF21">
    <property type="entry name" value="AMINOPEPTIDASE YSDC-RELATED"/>
    <property type="match status" value="1"/>
</dbReference>
<dbReference type="GO" id="GO:0016787">
    <property type="term" value="F:hydrolase activity"/>
    <property type="evidence" value="ECO:0007669"/>
    <property type="project" value="UniProtKB-KW"/>
</dbReference>
<dbReference type="GO" id="GO:0046872">
    <property type="term" value="F:metal ion binding"/>
    <property type="evidence" value="ECO:0007669"/>
    <property type="project" value="UniProtKB-KW"/>
</dbReference>
<evidence type="ECO:0000313" key="4">
    <source>
        <dbReference type="Proteomes" id="UP000293854"/>
    </source>
</evidence>
<dbReference type="Gene3D" id="3.40.630.10">
    <property type="entry name" value="Zn peptidases"/>
    <property type="match status" value="1"/>
</dbReference>
<dbReference type="Pfam" id="PF05343">
    <property type="entry name" value="Peptidase_M42"/>
    <property type="match status" value="1"/>
</dbReference>
<comment type="caution">
    <text evidence="3">The sequence shown here is derived from an EMBL/GenBank/DDBJ whole genome shotgun (WGS) entry which is preliminary data.</text>
</comment>
<sequence length="92" mass="9670">IAVDVGIAYDTPGMSGQTSDSKLGGGPVVMRMDATSIAHQGLRKHIKDVAKEHNIEVQWDTTPGGGTDAGSIHVANEGIPTMTIGVTLRYMH</sequence>
<feature type="non-terminal residue" evidence="3">
    <location>
        <position position="1"/>
    </location>
</feature>